<dbReference type="EMBL" id="JAJOMB010000006">
    <property type="protein sequence ID" value="MCD5311904.1"/>
    <property type="molecule type" value="Genomic_DNA"/>
</dbReference>
<evidence type="ECO:0000259" key="1">
    <source>
        <dbReference type="PROSITE" id="PS51186"/>
    </source>
</evidence>
<comment type="caution">
    <text evidence="2">The sequence shown here is derived from an EMBL/GenBank/DDBJ whole genome shotgun (WGS) entry which is preliminary data.</text>
</comment>
<dbReference type="Gene3D" id="3.40.630.30">
    <property type="match status" value="1"/>
</dbReference>
<dbReference type="Proteomes" id="UP001138997">
    <property type="component" value="Unassembled WGS sequence"/>
</dbReference>
<dbReference type="PANTHER" id="PTHR42791:SF1">
    <property type="entry name" value="N-ACETYLTRANSFERASE DOMAIN-CONTAINING PROTEIN"/>
    <property type="match status" value="1"/>
</dbReference>
<dbReference type="InterPro" id="IPR000182">
    <property type="entry name" value="GNAT_dom"/>
</dbReference>
<sequence>MFTVRAASREEAAEVADLFARAFEDDPYWHALMPRESRRQRFIHRSVTKDLERGGINSLDVAVHQASGHLVGALRWEAPQPHPDDQDPALRREPGVWDALKALFDCGAGHELAVKRYRPQEPHWALLEVAADPELRGLGIESALLTHRLDRIDRAPAPVIAETTTHAGVRLHKQFGFRTVGKVADLPGTDCSVMLRPQVPTLT</sequence>
<protein>
    <submittedName>
        <fullName evidence="2">GNAT family N-acetyltransferase</fullName>
        <ecNumber evidence="2">2.3.1.-</ecNumber>
    </submittedName>
</protein>
<gene>
    <name evidence="2" type="ORF">LR394_13420</name>
</gene>
<feature type="domain" description="N-acetyltransferase" evidence="1">
    <location>
        <begin position="2"/>
        <end position="200"/>
    </location>
</feature>
<dbReference type="EC" id="2.3.1.-" evidence="2"/>
<evidence type="ECO:0000313" key="2">
    <source>
        <dbReference type="EMBL" id="MCD5311904.1"/>
    </source>
</evidence>
<dbReference type="GO" id="GO:0016747">
    <property type="term" value="F:acyltransferase activity, transferring groups other than amino-acyl groups"/>
    <property type="evidence" value="ECO:0007669"/>
    <property type="project" value="InterPro"/>
</dbReference>
<reference evidence="2" key="1">
    <citation type="submission" date="2021-11" db="EMBL/GenBank/DDBJ databases">
        <title>Streptomyces corallinus and Kineosporia corallina sp. nov., two new coral-derived marine actinobacteria.</title>
        <authorList>
            <person name="Buangrab K."/>
            <person name="Sutthacheep M."/>
            <person name="Yeemin T."/>
            <person name="Harunari E."/>
            <person name="Igarashi Y."/>
            <person name="Sripreechasak P."/>
            <person name="Kanchanasin P."/>
            <person name="Tanasupawat S."/>
            <person name="Phongsopitanun W."/>
        </authorList>
    </citation>
    <scope>NUCLEOTIDE SEQUENCE</scope>
    <source>
        <strain evidence="2">JCM 31032</strain>
    </source>
</reference>
<dbReference type="AlphaFoldDB" id="A0A9X1STH8"/>
<dbReference type="InterPro" id="IPR052523">
    <property type="entry name" value="Trichothecene_AcTrans"/>
</dbReference>
<proteinExistence type="predicted"/>
<organism evidence="2 3">
    <name type="scientific">Kineosporia babensis</name>
    <dbReference type="NCBI Taxonomy" id="499548"/>
    <lineage>
        <taxon>Bacteria</taxon>
        <taxon>Bacillati</taxon>
        <taxon>Actinomycetota</taxon>
        <taxon>Actinomycetes</taxon>
        <taxon>Kineosporiales</taxon>
        <taxon>Kineosporiaceae</taxon>
        <taxon>Kineosporia</taxon>
    </lineage>
</organism>
<keyword evidence="2" id="KW-0012">Acyltransferase</keyword>
<dbReference type="InterPro" id="IPR016181">
    <property type="entry name" value="Acyl_CoA_acyltransferase"/>
</dbReference>
<dbReference type="RefSeq" id="WP_231441578.1">
    <property type="nucleotide sequence ID" value="NZ_JAJOMB010000006.1"/>
</dbReference>
<name>A0A9X1STH8_9ACTN</name>
<dbReference type="SUPFAM" id="SSF55729">
    <property type="entry name" value="Acyl-CoA N-acyltransferases (Nat)"/>
    <property type="match status" value="1"/>
</dbReference>
<keyword evidence="2" id="KW-0808">Transferase</keyword>
<keyword evidence="3" id="KW-1185">Reference proteome</keyword>
<accession>A0A9X1STH8</accession>
<evidence type="ECO:0000313" key="3">
    <source>
        <dbReference type="Proteomes" id="UP001138997"/>
    </source>
</evidence>
<dbReference type="PANTHER" id="PTHR42791">
    <property type="entry name" value="GNAT FAMILY ACETYLTRANSFERASE"/>
    <property type="match status" value="1"/>
</dbReference>
<dbReference type="PROSITE" id="PS51186">
    <property type="entry name" value="GNAT"/>
    <property type="match status" value="1"/>
</dbReference>